<dbReference type="SUPFAM" id="SSF51735">
    <property type="entry name" value="NAD(P)-binding Rossmann-fold domains"/>
    <property type="match status" value="1"/>
</dbReference>
<dbReference type="PROSITE" id="PS01074">
    <property type="entry name" value="TERPENE_SYNTHASES"/>
    <property type="match status" value="1"/>
</dbReference>
<dbReference type="Pfam" id="PF00745">
    <property type="entry name" value="GlutR_dimer"/>
    <property type="match status" value="1"/>
</dbReference>
<feature type="domain" description="U-box" evidence="8">
    <location>
        <begin position="266"/>
        <end position="478"/>
    </location>
</feature>
<dbReference type="GO" id="GO:0008883">
    <property type="term" value="F:glutamyl-tRNA reductase activity"/>
    <property type="evidence" value="ECO:0007669"/>
    <property type="project" value="UniProtKB-EC"/>
</dbReference>
<dbReference type="Gene3D" id="1.25.10.10">
    <property type="entry name" value="Leucine-rich Repeat Variant"/>
    <property type="match status" value="1"/>
</dbReference>
<sequence>MEPEQLCDAVNFILSLQNRNGGFASYELTRSYAWLEKINPTETFEDITIDYQYVECTSAAIQSLTLFTQRYPQHRKVEIETCIAKAANFIESVQLADGSWYGSWGVCFTYGTWFGIIGLIREGKRYKDSKSIRKACEFLLSKQDKVCGGIPASELSQYLFLLYNKDATQHLFEVSAGLDSLVMGEGQILAQVKQVVKVGQGVNGFGRNISGLFKHAITVGKRVRTETNISAGAVSVSSAAVELAVMKLPDQASHGNARMLVIGAGKTLRSFASGSETNKRCMEDAGVVDFLASTVVNNSCNIDSASLLLSETNVNLVDEALSILHNLHVSEAGLKNLLAFKKGQFIESLTKVLQKGFFESRAYAVFLLKSMTEVAEPVQLLHQKTDLFVELVQVLKDQISQKVSKAALQTLIILCPCGRNRIKGVEAGTVPVLIELLLENCKDIKPNEMMLVLLECLCQCAEGRAELLRHGAGMAVVSAIRDEINDVEIIYKLLSDMLECVGEADVVFTSTTSENPLILKQHVKELPFASEEMGQKRLFVDISIPRNVGSCIDDLESVKVYNVDNLKEVVAANKEDRLRKAMEAQVIIGEESGQFEAWRDSLETVPTIKKLRAYAERLRIAEVEKCLGKMSDEDINKKTQKAVDDLGRGIVNKMLHGPMQHLRCDGSDSRTLSETLENMHALNRMFGLETEVSVLEQKIRAKVEQKP</sequence>
<gene>
    <name evidence="9" type="ORF">VFH_I107880</name>
</gene>
<dbReference type="InterPro" id="IPR058678">
    <property type="entry name" value="ARM_PUB"/>
</dbReference>
<dbReference type="GO" id="GO:0016866">
    <property type="term" value="F:intramolecular transferase activity"/>
    <property type="evidence" value="ECO:0007669"/>
    <property type="project" value="InterPro"/>
</dbReference>
<dbReference type="InterPro" id="IPR008930">
    <property type="entry name" value="Terpenoid_cyclase/PrenylTrfase"/>
</dbReference>
<evidence type="ECO:0000313" key="9">
    <source>
        <dbReference type="EMBL" id="CAI8593762.1"/>
    </source>
</evidence>
<dbReference type="GO" id="GO:0015995">
    <property type="term" value="P:chlorophyll biosynthetic process"/>
    <property type="evidence" value="ECO:0007669"/>
    <property type="project" value="UniProtKB-KW"/>
</dbReference>
<dbReference type="InterPro" id="IPR016024">
    <property type="entry name" value="ARM-type_fold"/>
</dbReference>
<dbReference type="InterPro" id="IPR002365">
    <property type="entry name" value="Terpene_synthase_CS"/>
</dbReference>
<dbReference type="InterPro" id="IPR011989">
    <property type="entry name" value="ARM-like"/>
</dbReference>
<dbReference type="PROSITE" id="PS00747">
    <property type="entry name" value="GLUTR"/>
    <property type="match status" value="1"/>
</dbReference>
<keyword evidence="4" id="KW-0627">Porphyrin biosynthesis</keyword>
<dbReference type="SUPFAM" id="SSF48371">
    <property type="entry name" value="ARM repeat"/>
    <property type="match status" value="1"/>
</dbReference>
<proteinExistence type="inferred from homology"/>
<dbReference type="InterPro" id="IPR032696">
    <property type="entry name" value="SQ_cyclase_C"/>
</dbReference>
<keyword evidence="10" id="KW-1185">Reference proteome</keyword>
<accession>A0AAV0ZD07</accession>
<dbReference type="EMBL" id="OX451735">
    <property type="protein sequence ID" value="CAI8593762.1"/>
    <property type="molecule type" value="Genomic_DNA"/>
</dbReference>
<dbReference type="Pfam" id="PF13243">
    <property type="entry name" value="SQHop_cyclase_C"/>
    <property type="match status" value="1"/>
</dbReference>
<feature type="domain" description="Tetrapyrrole biosynthesis glutamyl-tRNA reductase dimerisation" evidence="5">
    <location>
        <begin position="583"/>
        <end position="688"/>
    </location>
</feature>
<keyword evidence="3" id="KW-0149">Chlorophyll biosynthesis</keyword>
<evidence type="ECO:0000259" key="7">
    <source>
        <dbReference type="Pfam" id="PF13243"/>
    </source>
</evidence>
<organism evidence="9 10">
    <name type="scientific">Vicia faba</name>
    <name type="common">Broad bean</name>
    <name type="synonym">Faba vulgaris</name>
    <dbReference type="NCBI Taxonomy" id="3906"/>
    <lineage>
        <taxon>Eukaryota</taxon>
        <taxon>Viridiplantae</taxon>
        <taxon>Streptophyta</taxon>
        <taxon>Embryophyta</taxon>
        <taxon>Tracheophyta</taxon>
        <taxon>Spermatophyta</taxon>
        <taxon>Magnoliopsida</taxon>
        <taxon>eudicotyledons</taxon>
        <taxon>Gunneridae</taxon>
        <taxon>Pentapetalae</taxon>
        <taxon>rosids</taxon>
        <taxon>fabids</taxon>
        <taxon>Fabales</taxon>
        <taxon>Fabaceae</taxon>
        <taxon>Papilionoideae</taxon>
        <taxon>50 kb inversion clade</taxon>
        <taxon>NPAAA clade</taxon>
        <taxon>Hologalegina</taxon>
        <taxon>IRL clade</taxon>
        <taxon>Fabeae</taxon>
        <taxon>Vicia</taxon>
    </lineage>
</organism>
<dbReference type="InterPro" id="IPR000343">
    <property type="entry name" value="4pyrrol_synth_GluRdtase"/>
</dbReference>
<dbReference type="HAMAP" id="MF_00087">
    <property type="entry name" value="Glu_tRNA_reductase"/>
    <property type="match status" value="1"/>
</dbReference>
<name>A0AAV0ZD07_VICFA</name>
<dbReference type="InterPro" id="IPR036291">
    <property type="entry name" value="NAD(P)-bd_dom_sf"/>
</dbReference>
<dbReference type="Pfam" id="PF05201">
    <property type="entry name" value="GlutR_N"/>
    <property type="match status" value="1"/>
</dbReference>
<dbReference type="PANTHER" id="PTHR43120:SF16">
    <property type="entry name" value="GLUTAMYL-TRNA REDUCTASE"/>
    <property type="match status" value="1"/>
</dbReference>
<evidence type="ECO:0000256" key="3">
    <source>
        <dbReference type="ARBA" id="ARBA00023171"/>
    </source>
</evidence>
<dbReference type="SUPFAM" id="SSF69742">
    <property type="entry name" value="Glutamyl tRNA-reductase catalytic, N-terminal domain"/>
    <property type="match status" value="1"/>
</dbReference>
<dbReference type="GO" id="GO:0050661">
    <property type="term" value="F:NADP binding"/>
    <property type="evidence" value="ECO:0007669"/>
    <property type="project" value="InterPro"/>
</dbReference>
<reference evidence="9 10" key="1">
    <citation type="submission" date="2023-01" db="EMBL/GenBank/DDBJ databases">
        <authorList>
            <person name="Kreplak J."/>
        </authorList>
    </citation>
    <scope>NUCLEOTIDE SEQUENCE [LARGE SCALE GENOMIC DNA]</scope>
</reference>
<dbReference type="InterPro" id="IPR036343">
    <property type="entry name" value="GluRdtase_N_sf"/>
</dbReference>
<feature type="domain" description="Glutamyl-tRNA reductase N-terminal" evidence="6">
    <location>
        <begin position="148"/>
        <end position="227"/>
    </location>
</feature>
<protein>
    <submittedName>
        <fullName evidence="9">Uncharacterized protein</fullName>
    </submittedName>
</protein>
<evidence type="ECO:0000313" key="10">
    <source>
        <dbReference type="Proteomes" id="UP001157006"/>
    </source>
</evidence>
<dbReference type="Gene3D" id="1.50.10.20">
    <property type="match status" value="1"/>
</dbReference>
<dbReference type="Proteomes" id="UP001157006">
    <property type="component" value="Chromosome 1S"/>
</dbReference>
<keyword evidence="1" id="KW-0521">NADP</keyword>
<dbReference type="InterPro" id="IPR015896">
    <property type="entry name" value="4pyrrol_synth_GluRdtase_dimer"/>
</dbReference>
<keyword evidence="2" id="KW-0560">Oxidoreductase</keyword>
<evidence type="ECO:0000256" key="1">
    <source>
        <dbReference type="ARBA" id="ARBA00022857"/>
    </source>
</evidence>
<dbReference type="PANTHER" id="PTHR43120">
    <property type="entry name" value="GLUTAMYL-TRNA REDUCTASE 1, CHLOROPLASTIC"/>
    <property type="match status" value="1"/>
</dbReference>
<evidence type="ECO:0000259" key="5">
    <source>
        <dbReference type="Pfam" id="PF00745"/>
    </source>
</evidence>
<dbReference type="InterPro" id="IPR036453">
    <property type="entry name" value="GluRdtase_dimer_dom_sf"/>
</dbReference>
<dbReference type="Pfam" id="PF25598">
    <property type="entry name" value="ARM_PUB"/>
    <property type="match status" value="1"/>
</dbReference>
<feature type="domain" description="Squalene cyclase C-terminal" evidence="7">
    <location>
        <begin position="6"/>
        <end position="147"/>
    </location>
</feature>
<dbReference type="AlphaFoldDB" id="A0AAV0ZD07"/>
<evidence type="ECO:0000259" key="6">
    <source>
        <dbReference type="Pfam" id="PF05201"/>
    </source>
</evidence>
<evidence type="ECO:0000256" key="2">
    <source>
        <dbReference type="ARBA" id="ARBA00023002"/>
    </source>
</evidence>
<dbReference type="InterPro" id="IPR018214">
    <property type="entry name" value="GluRdtase_CS"/>
</dbReference>
<dbReference type="SUPFAM" id="SSF69075">
    <property type="entry name" value="Glutamyl tRNA-reductase dimerization domain"/>
    <property type="match status" value="1"/>
</dbReference>
<dbReference type="Gene3D" id="3.40.50.720">
    <property type="entry name" value="NAD(P)-binding Rossmann-like Domain"/>
    <property type="match status" value="1"/>
</dbReference>
<evidence type="ECO:0000256" key="4">
    <source>
        <dbReference type="ARBA" id="ARBA00023244"/>
    </source>
</evidence>
<dbReference type="SUPFAM" id="SSF48239">
    <property type="entry name" value="Terpenoid cyclases/Protein prenyltransferases"/>
    <property type="match status" value="1"/>
</dbReference>
<evidence type="ECO:0000259" key="8">
    <source>
        <dbReference type="Pfam" id="PF25598"/>
    </source>
</evidence>
<dbReference type="InterPro" id="IPR015895">
    <property type="entry name" value="4pyrrol_synth_GluRdtase_N"/>
</dbReference>